<gene>
    <name evidence="10" type="ORF">V6R90_05915</name>
</gene>
<dbReference type="PANTHER" id="PTHR30576">
    <property type="entry name" value="COLANIC BIOSYNTHESIS UDP-GLUCOSE LIPID CARRIER TRANSFERASE"/>
    <property type="match status" value="1"/>
</dbReference>
<comment type="caution">
    <text evidence="10">The sequence shown here is derived from an EMBL/GenBank/DDBJ whole genome shotgun (WGS) entry which is preliminary data.</text>
</comment>
<dbReference type="InterPro" id="IPR017475">
    <property type="entry name" value="EPS_sugar_tfrase"/>
</dbReference>
<evidence type="ECO:0000256" key="8">
    <source>
        <dbReference type="SAM" id="Phobius"/>
    </source>
</evidence>
<evidence type="ECO:0000256" key="3">
    <source>
        <dbReference type="ARBA" id="ARBA00022679"/>
    </source>
</evidence>
<dbReference type="Pfam" id="PF02397">
    <property type="entry name" value="Bac_transf"/>
    <property type="match status" value="1"/>
</dbReference>
<feature type="transmembrane region" description="Helical" evidence="8">
    <location>
        <begin position="271"/>
        <end position="292"/>
    </location>
</feature>
<feature type="region of interest" description="Disordered" evidence="7">
    <location>
        <begin position="449"/>
        <end position="509"/>
    </location>
</feature>
<dbReference type="InterPro" id="IPR003362">
    <property type="entry name" value="Bact_transf"/>
</dbReference>
<evidence type="ECO:0000313" key="10">
    <source>
        <dbReference type="EMBL" id="MEQ7846808.1"/>
    </source>
</evidence>
<reference evidence="10 11" key="1">
    <citation type="submission" date="2024-02" db="EMBL/GenBank/DDBJ databases">
        <title>Full genome sequence of Nocardioides kribbensis.</title>
        <authorList>
            <person name="Poletto B.L."/>
            <person name="Silva G."/>
            <person name="Galante D."/>
            <person name="Campos K.R."/>
            <person name="Santos M.B.N."/>
            <person name="Sacchi C.T."/>
        </authorList>
    </citation>
    <scope>NUCLEOTIDE SEQUENCE [LARGE SCALE GENOMIC DNA]</scope>
    <source>
        <strain evidence="10 11">O4R</strain>
    </source>
</reference>
<keyword evidence="3 10" id="KW-0808">Transferase</keyword>
<dbReference type="Pfam" id="PF13727">
    <property type="entry name" value="CoA_binding_3"/>
    <property type="match status" value="1"/>
</dbReference>
<keyword evidence="5 8" id="KW-1133">Transmembrane helix</keyword>
<evidence type="ECO:0000256" key="1">
    <source>
        <dbReference type="ARBA" id="ARBA00004141"/>
    </source>
</evidence>
<sequence>MDDVVPGLASVTPLLIAADLLAVTGASLVVADSVTLVTVLCAAVGGAVVSRGLSLQRSRLVLSVLEDLPALCLTALASTLLLLATSGLDVGDGGAVLGPVAAFAATTLGLLATLRGVAYTLVRAGRRRGVLSHPVVIVGTDGVARRLAAALLADRSLGLHPVGFVDDDVETALDLPVPLLGALGDLPHAMRALDVNDVIFAFGNAPDERALALVRYCQSQDHQVFVVPRFYEMMGLDRPSRIEVVRDVAVVRLRRWRVRPHALLVKRCFDATLSATALAALAPLMLGIALAVRLETGPGVIFRQVRVGRGGRTFELMKFRSMKPADPSESATAWNIDNDHRIGPVGRFLRRTGLDELPQLVNILRGDMSLVGPRPERPYFVEQFSRETRGYGHRHRVPMGLTGWAQVNDLRGDTSIDDRVRADNYYIENWSLWGDVKIVVRTARTLVRPQPAAKPASVGPTTADHGTGDDRAAEVTVDPAVVRRIDGAQRPPTGQRGSEGSPESVRRGA</sequence>
<comment type="subcellular location">
    <subcellularLocation>
        <location evidence="1">Membrane</location>
        <topology evidence="1">Multi-pass membrane protein</topology>
    </subcellularLocation>
</comment>
<dbReference type="RefSeq" id="WP_349804094.1">
    <property type="nucleotide sequence ID" value="NZ_JBEGDP010000004.1"/>
</dbReference>
<dbReference type="EMBL" id="JBEGDP010000004">
    <property type="protein sequence ID" value="MEQ7846808.1"/>
    <property type="molecule type" value="Genomic_DNA"/>
</dbReference>
<keyword evidence="6 8" id="KW-0472">Membrane</keyword>
<protein>
    <submittedName>
        <fullName evidence="10">Sugar transferase</fullName>
        <ecNumber evidence="10">2.7.8.-</ecNumber>
    </submittedName>
</protein>
<keyword evidence="11" id="KW-1185">Reference proteome</keyword>
<organism evidence="10 11">
    <name type="scientific">Nocardioides kribbensis</name>
    <dbReference type="NCBI Taxonomy" id="305517"/>
    <lineage>
        <taxon>Bacteria</taxon>
        <taxon>Bacillati</taxon>
        <taxon>Actinomycetota</taxon>
        <taxon>Actinomycetes</taxon>
        <taxon>Propionibacteriales</taxon>
        <taxon>Nocardioidaceae</taxon>
        <taxon>Nocardioides</taxon>
    </lineage>
</organism>
<evidence type="ECO:0000313" key="11">
    <source>
        <dbReference type="Proteomes" id="UP001482520"/>
    </source>
</evidence>
<dbReference type="EC" id="2.7.8.-" evidence="10"/>
<feature type="transmembrane region" description="Helical" evidence="8">
    <location>
        <begin position="20"/>
        <end position="48"/>
    </location>
</feature>
<dbReference type="PANTHER" id="PTHR30576:SF0">
    <property type="entry name" value="UNDECAPRENYL-PHOSPHATE N-ACETYLGALACTOSAMINYL 1-PHOSPHATE TRANSFERASE-RELATED"/>
    <property type="match status" value="1"/>
</dbReference>
<evidence type="ECO:0000256" key="5">
    <source>
        <dbReference type="ARBA" id="ARBA00022989"/>
    </source>
</evidence>
<comment type="similarity">
    <text evidence="2">Belongs to the bacterial sugar transferase family.</text>
</comment>
<keyword evidence="4 8" id="KW-0812">Transmembrane</keyword>
<dbReference type="NCBIfam" id="TIGR03025">
    <property type="entry name" value="EPS_sugtrans"/>
    <property type="match status" value="1"/>
</dbReference>
<evidence type="ECO:0000256" key="7">
    <source>
        <dbReference type="SAM" id="MobiDB-lite"/>
    </source>
</evidence>
<dbReference type="GO" id="GO:0016740">
    <property type="term" value="F:transferase activity"/>
    <property type="evidence" value="ECO:0007669"/>
    <property type="project" value="UniProtKB-KW"/>
</dbReference>
<name>A0ABV1NWG4_9ACTN</name>
<dbReference type="Proteomes" id="UP001482520">
    <property type="component" value="Unassembled WGS sequence"/>
</dbReference>
<evidence type="ECO:0000256" key="2">
    <source>
        <dbReference type="ARBA" id="ARBA00006464"/>
    </source>
</evidence>
<feature type="transmembrane region" description="Helical" evidence="8">
    <location>
        <begin position="96"/>
        <end position="118"/>
    </location>
</feature>
<evidence type="ECO:0000256" key="6">
    <source>
        <dbReference type="ARBA" id="ARBA00023136"/>
    </source>
</evidence>
<evidence type="ECO:0000259" key="9">
    <source>
        <dbReference type="Pfam" id="PF02397"/>
    </source>
</evidence>
<evidence type="ECO:0000256" key="4">
    <source>
        <dbReference type="ARBA" id="ARBA00022692"/>
    </source>
</evidence>
<proteinExistence type="inferred from homology"/>
<feature type="domain" description="Bacterial sugar transferase" evidence="9">
    <location>
        <begin position="266"/>
        <end position="447"/>
    </location>
</feature>
<feature type="transmembrane region" description="Helical" evidence="8">
    <location>
        <begin position="60"/>
        <end position="84"/>
    </location>
</feature>
<dbReference type="Gene3D" id="3.40.50.720">
    <property type="entry name" value="NAD(P)-binding Rossmann-like Domain"/>
    <property type="match status" value="1"/>
</dbReference>
<accession>A0ABV1NWG4</accession>